<dbReference type="STRING" id="838561.P344_02210"/>
<name>W0GKW3_9MOLU</name>
<dbReference type="AlphaFoldDB" id="W0GKW3"/>
<dbReference type="PATRIC" id="fig|838561.3.peg.425"/>
<dbReference type="Gene3D" id="3.20.20.70">
    <property type="entry name" value="Aldolase class I"/>
    <property type="match status" value="1"/>
</dbReference>
<evidence type="ECO:0000313" key="3">
    <source>
        <dbReference type="Proteomes" id="UP000019260"/>
    </source>
</evidence>
<protein>
    <recommendedName>
        <fullName evidence="1">6-phospho-N-acetylmuramidase N-terminal domain-containing protein</fullName>
    </recommendedName>
</protein>
<dbReference type="InterPro" id="IPR017853">
    <property type="entry name" value="GH"/>
</dbReference>
<dbReference type="RefSeq" id="WP_025317179.1">
    <property type="nucleotide sequence ID" value="NZ_CP002082.1"/>
</dbReference>
<dbReference type="Pfam" id="PF19200">
    <property type="entry name" value="MupG_N"/>
    <property type="match status" value="1"/>
</dbReference>
<feature type="domain" description="6-phospho-N-acetylmuramidase N-terminal" evidence="1">
    <location>
        <begin position="2"/>
        <end position="99"/>
    </location>
</feature>
<dbReference type="KEGG" id="smir:SMM_0372"/>
<accession>W0GKW3</accession>
<sequence>MLGISIYVNKTSLQENIAAIRLVKKNKISMLFFPTRDFPNFINNPELIQLIFCGQEQNFEVGLEISKYNFNYQQLQKLNPTTIWLDNSFSLIEIINIIDTFPGKIQILAIVIQNLIKGWNKRNF</sequence>
<dbReference type="EMBL" id="CP006720">
    <property type="protein sequence ID" value="AHI57790.1"/>
    <property type="molecule type" value="Genomic_DNA"/>
</dbReference>
<dbReference type="InterPro" id="IPR013785">
    <property type="entry name" value="Aldolase_TIM"/>
</dbReference>
<dbReference type="KEGG" id="smia:P344_02210"/>
<gene>
    <name evidence="2" type="ORF">P344_02210</name>
</gene>
<dbReference type="SUPFAM" id="SSF51445">
    <property type="entry name" value="(Trans)glycosidases"/>
    <property type="match status" value="1"/>
</dbReference>
<dbReference type="InterPro" id="IPR043797">
    <property type="entry name" value="MupG_N"/>
</dbReference>
<keyword evidence="3" id="KW-1185">Reference proteome</keyword>
<dbReference type="HOGENOM" id="CLU_2002469_0_0_14"/>
<evidence type="ECO:0000259" key="1">
    <source>
        <dbReference type="Pfam" id="PF19200"/>
    </source>
</evidence>
<proteinExistence type="predicted"/>
<dbReference type="Proteomes" id="UP000019260">
    <property type="component" value="Chromosome"/>
</dbReference>
<reference evidence="2 3" key="1">
    <citation type="submission" date="2013-09" db="EMBL/GenBank/DDBJ databases">
        <title>Complete genome sequence of Spiroplasma mirum suckling mouse cataract agent.</title>
        <authorList>
            <person name="Landry C.A."/>
            <person name="Bastian F.O."/>
            <person name="Thune R.L."/>
        </authorList>
    </citation>
    <scope>NUCLEOTIDE SEQUENCE [LARGE SCALE GENOMIC DNA]</scope>
    <source>
        <strain evidence="2 3">SMCA</strain>
    </source>
</reference>
<evidence type="ECO:0000313" key="2">
    <source>
        <dbReference type="EMBL" id="AHI57790.1"/>
    </source>
</evidence>
<dbReference type="OrthoDB" id="5809921at2"/>
<organism evidence="2 3">
    <name type="scientific">Spiroplasma mirum ATCC 29335</name>
    <dbReference type="NCBI Taxonomy" id="838561"/>
    <lineage>
        <taxon>Bacteria</taxon>
        <taxon>Bacillati</taxon>
        <taxon>Mycoplasmatota</taxon>
        <taxon>Mollicutes</taxon>
        <taxon>Entomoplasmatales</taxon>
        <taxon>Spiroplasmataceae</taxon>
        <taxon>Spiroplasma</taxon>
    </lineage>
</organism>